<dbReference type="RefSeq" id="WP_160778786.1">
    <property type="nucleotide sequence ID" value="NZ_BAAAZF010000001.1"/>
</dbReference>
<dbReference type="InterPro" id="IPR009875">
    <property type="entry name" value="PilZ_domain"/>
</dbReference>
<dbReference type="InterPro" id="IPR050807">
    <property type="entry name" value="TransReg_Diox_bact_type"/>
</dbReference>
<dbReference type="CDD" id="cd00093">
    <property type="entry name" value="HTH_XRE"/>
    <property type="match status" value="1"/>
</dbReference>
<sequence length="222" mass="23760">MAISGVIETQADDGSGRDARRWSVRLVAEGKLAGGSDAQVLLHNISAGGLLLDCRMELEQGAKLTIDLPEAGPVVAEVVWRSATLHGCRFPDPLPSSVLSAAQLRSAIAPIEDMPVPAMHPQNRATLGKRLAKLRQEKDLTLAQVAEALGVSKPTVWAWEHDRSQPVSKRIGALAEVLGVAEAELLTGRDISQADHVIDEAREVIAEAYGCSPDQVRVMIDL</sequence>
<reference evidence="3 5" key="1">
    <citation type="submission" date="2019-12" db="EMBL/GenBank/DDBJ databases">
        <title>Genomic-based taxomic classification of the family Erythrobacteraceae.</title>
        <authorList>
            <person name="Xu L."/>
        </authorList>
    </citation>
    <scope>NUCLEOTIDE SEQUENCE [LARGE SCALE GENOMIC DNA]</scope>
    <source>
        <strain evidence="3 5">JCM 16677</strain>
    </source>
</reference>
<dbReference type="Pfam" id="PF07238">
    <property type="entry name" value="PilZ"/>
    <property type="match status" value="1"/>
</dbReference>
<evidence type="ECO:0000256" key="1">
    <source>
        <dbReference type="ARBA" id="ARBA00023125"/>
    </source>
</evidence>
<dbReference type="Gene3D" id="1.10.260.40">
    <property type="entry name" value="lambda repressor-like DNA-binding domains"/>
    <property type="match status" value="1"/>
</dbReference>
<dbReference type="GO" id="GO:0003700">
    <property type="term" value="F:DNA-binding transcription factor activity"/>
    <property type="evidence" value="ECO:0007669"/>
    <property type="project" value="TreeGrafter"/>
</dbReference>
<dbReference type="EMBL" id="WTYE01000001">
    <property type="protein sequence ID" value="MXP31331.1"/>
    <property type="molecule type" value="Genomic_DNA"/>
</dbReference>
<evidence type="ECO:0000313" key="4">
    <source>
        <dbReference type="EMBL" id="MXP34091.1"/>
    </source>
</evidence>
<gene>
    <name evidence="3" type="ORF">GRI94_05770</name>
    <name evidence="4" type="ORF">GRI94_19860</name>
</gene>
<dbReference type="EMBL" id="WTYE01000001">
    <property type="protein sequence ID" value="MXP34091.1"/>
    <property type="molecule type" value="Genomic_DNA"/>
</dbReference>
<accession>A0A845AR51</accession>
<dbReference type="AlphaFoldDB" id="A0A845AR51"/>
<dbReference type="PROSITE" id="PS50943">
    <property type="entry name" value="HTH_CROC1"/>
    <property type="match status" value="1"/>
</dbReference>
<dbReference type="InterPro" id="IPR001387">
    <property type="entry name" value="Cro/C1-type_HTH"/>
</dbReference>
<dbReference type="OrthoDB" id="9795572at2"/>
<dbReference type="SUPFAM" id="SSF141371">
    <property type="entry name" value="PilZ domain-like"/>
    <property type="match status" value="1"/>
</dbReference>
<feature type="domain" description="HTH cro/C1-type" evidence="2">
    <location>
        <begin position="131"/>
        <end position="185"/>
    </location>
</feature>
<organism evidence="3 5">
    <name type="scientific">Parerythrobacter jejuensis</name>
    <dbReference type="NCBI Taxonomy" id="795812"/>
    <lineage>
        <taxon>Bacteria</taxon>
        <taxon>Pseudomonadati</taxon>
        <taxon>Pseudomonadota</taxon>
        <taxon>Alphaproteobacteria</taxon>
        <taxon>Sphingomonadales</taxon>
        <taxon>Erythrobacteraceae</taxon>
        <taxon>Parerythrobacter</taxon>
    </lineage>
</organism>
<dbReference type="Pfam" id="PF13560">
    <property type="entry name" value="HTH_31"/>
    <property type="match status" value="1"/>
</dbReference>
<evidence type="ECO:0000259" key="2">
    <source>
        <dbReference type="PROSITE" id="PS50943"/>
    </source>
</evidence>
<dbReference type="InterPro" id="IPR010982">
    <property type="entry name" value="Lambda_DNA-bd_dom_sf"/>
</dbReference>
<comment type="caution">
    <text evidence="3">The sequence shown here is derived from an EMBL/GenBank/DDBJ whole genome shotgun (WGS) entry which is preliminary data.</text>
</comment>
<dbReference type="Proteomes" id="UP000446786">
    <property type="component" value="Unassembled WGS sequence"/>
</dbReference>
<dbReference type="SUPFAM" id="SSF47413">
    <property type="entry name" value="lambda repressor-like DNA-binding domains"/>
    <property type="match status" value="1"/>
</dbReference>
<dbReference type="PANTHER" id="PTHR46797:SF1">
    <property type="entry name" value="METHYLPHOSPHONATE SYNTHASE"/>
    <property type="match status" value="1"/>
</dbReference>
<name>A0A845AR51_9SPHN</name>
<proteinExistence type="predicted"/>
<dbReference type="SMART" id="SM00530">
    <property type="entry name" value="HTH_XRE"/>
    <property type="match status" value="1"/>
</dbReference>
<dbReference type="GO" id="GO:0003677">
    <property type="term" value="F:DNA binding"/>
    <property type="evidence" value="ECO:0007669"/>
    <property type="project" value="UniProtKB-KW"/>
</dbReference>
<keyword evidence="1" id="KW-0238">DNA-binding</keyword>
<keyword evidence="5" id="KW-1185">Reference proteome</keyword>
<dbReference type="GO" id="GO:0035438">
    <property type="term" value="F:cyclic-di-GMP binding"/>
    <property type="evidence" value="ECO:0007669"/>
    <property type="project" value="InterPro"/>
</dbReference>
<protein>
    <submittedName>
        <fullName evidence="3">Helix-turn-helix domain-containing protein</fullName>
    </submittedName>
</protein>
<evidence type="ECO:0000313" key="5">
    <source>
        <dbReference type="Proteomes" id="UP000446786"/>
    </source>
</evidence>
<evidence type="ECO:0000313" key="3">
    <source>
        <dbReference type="EMBL" id="MXP31331.1"/>
    </source>
</evidence>
<dbReference type="GO" id="GO:0005829">
    <property type="term" value="C:cytosol"/>
    <property type="evidence" value="ECO:0007669"/>
    <property type="project" value="TreeGrafter"/>
</dbReference>
<dbReference type="PANTHER" id="PTHR46797">
    <property type="entry name" value="HTH-TYPE TRANSCRIPTIONAL REGULATOR"/>
    <property type="match status" value="1"/>
</dbReference>